<comment type="similarity">
    <text evidence="1">Belongs to the enoyl-CoA hydratase/isomerase family.</text>
</comment>
<proteinExistence type="inferred from homology"/>
<dbReference type="PANTHER" id="PTHR43802:SF1">
    <property type="entry name" value="IP11341P-RELATED"/>
    <property type="match status" value="1"/>
</dbReference>
<dbReference type="InterPro" id="IPR029045">
    <property type="entry name" value="ClpP/crotonase-like_dom_sf"/>
</dbReference>
<dbReference type="PANTHER" id="PTHR43802">
    <property type="entry name" value="ENOYL-COA HYDRATASE"/>
    <property type="match status" value="1"/>
</dbReference>
<name>A0AA35WGX9_GEOBA</name>
<dbReference type="EMBL" id="CASHTH010001802">
    <property type="protein sequence ID" value="CAI8020124.1"/>
    <property type="molecule type" value="Genomic_DNA"/>
</dbReference>
<organism evidence="2 3">
    <name type="scientific">Geodia barretti</name>
    <name type="common">Barrett's horny sponge</name>
    <dbReference type="NCBI Taxonomy" id="519541"/>
    <lineage>
        <taxon>Eukaryota</taxon>
        <taxon>Metazoa</taxon>
        <taxon>Porifera</taxon>
        <taxon>Demospongiae</taxon>
        <taxon>Heteroscleromorpha</taxon>
        <taxon>Tetractinellida</taxon>
        <taxon>Astrophorina</taxon>
        <taxon>Geodiidae</taxon>
        <taxon>Geodia</taxon>
    </lineage>
</organism>
<dbReference type="Gene3D" id="3.90.226.10">
    <property type="entry name" value="2-enoyl-CoA Hydratase, Chain A, domain 1"/>
    <property type="match status" value="1"/>
</dbReference>
<keyword evidence="2" id="KW-0378">Hydrolase</keyword>
<dbReference type="InterPro" id="IPR001753">
    <property type="entry name" value="Enoyl-CoA_hydra/iso"/>
</dbReference>
<sequence length="256" mass="28306">MARLEDYQNRFRFAKFEREDGILQMTLHSDGDTLQWGAGPHTELPEVFHTIGTDPENKVIIMTGAGEGFTGPAGSSDTVPRRTPEQWDATYWEGKHLLGNLLNIEVPIIAAINGPALRHSELPLLSDIVLAAPHTTFQDSGHFMSGLTPGDGMHIIYPLLLGINRGRYFLLTGQLLDAEKAREFGLVAEVLPADELLPRAWELARELAQQPRLVLRYSRVLLTHQLKGILHDILGYGLALEGLGSAQDYLDRGAGR</sequence>
<reference evidence="2" key="1">
    <citation type="submission" date="2023-03" db="EMBL/GenBank/DDBJ databases">
        <authorList>
            <person name="Steffen K."/>
            <person name="Cardenas P."/>
        </authorList>
    </citation>
    <scope>NUCLEOTIDE SEQUENCE</scope>
</reference>
<dbReference type="CDD" id="cd06558">
    <property type="entry name" value="crotonase-like"/>
    <property type="match status" value="1"/>
</dbReference>
<evidence type="ECO:0000313" key="2">
    <source>
        <dbReference type="EMBL" id="CAI8020124.1"/>
    </source>
</evidence>
<evidence type="ECO:0000313" key="3">
    <source>
        <dbReference type="Proteomes" id="UP001174909"/>
    </source>
</evidence>
<accession>A0AA35WGX9</accession>
<dbReference type="SUPFAM" id="SSF52096">
    <property type="entry name" value="ClpP/crotonase"/>
    <property type="match status" value="1"/>
</dbReference>
<dbReference type="Proteomes" id="UP001174909">
    <property type="component" value="Unassembled WGS sequence"/>
</dbReference>
<dbReference type="Pfam" id="PF00378">
    <property type="entry name" value="ECH_1"/>
    <property type="match status" value="1"/>
</dbReference>
<evidence type="ECO:0000256" key="1">
    <source>
        <dbReference type="ARBA" id="ARBA00005254"/>
    </source>
</evidence>
<dbReference type="AlphaFoldDB" id="A0AA35WGX9"/>
<gene>
    <name evidence="2" type="ORF">GBAR_LOCUS12040</name>
</gene>
<keyword evidence="3" id="KW-1185">Reference proteome</keyword>
<protein>
    <submittedName>
        <fullName evidence="2">6-oxocamphor hydrolase</fullName>
    </submittedName>
</protein>
<comment type="caution">
    <text evidence="2">The sequence shown here is derived from an EMBL/GenBank/DDBJ whole genome shotgun (WGS) entry which is preliminary data.</text>
</comment>
<dbReference type="GO" id="GO:0016787">
    <property type="term" value="F:hydrolase activity"/>
    <property type="evidence" value="ECO:0007669"/>
    <property type="project" value="UniProtKB-KW"/>
</dbReference>